<dbReference type="PANTHER" id="PTHR10536">
    <property type="entry name" value="DNA PRIMASE SMALL SUBUNIT"/>
    <property type="match status" value="1"/>
</dbReference>
<reference evidence="12 13" key="1">
    <citation type="submission" date="2017-08" db="EMBL/GenBank/DDBJ databases">
        <title>Acidophilic green algal genome provides insights into adaptation to an acidic environment.</title>
        <authorList>
            <person name="Hirooka S."/>
            <person name="Hirose Y."/>
            <person name="Kanesaki Y."/>
            <person name="Higuchi S."/>
            <person name="Fujiwara T."/>
            <person name="Onuma R."/>
            <person name="Era A."/>
            <person name="Ohbayashi R."/>
            <person name="Uzuka A."/>
            <person name="Nozaki H."/>
            <person name="Yoshikawa H."/>
            <person name="Miyagishima S.Y."/>
        </authorList>
    </citation>
    <scope>NUCLEOTIDE SEQUENCE [LARGE SCALE GENOMIC DNA]</scope>
    <source>
        <strain evidence="12 13">NIES-2499</strain>
    </source>
</reference>
<keyword evidence="13" id="KW-1185">Reference proteome</keyword>
<dbReference type="FunFam" id="3.90.920.10:FF:000003">
    <property type="entry name" value="DNA primase"/>
    <property type="match status" value="1"/>
</dbReference>
<feature type="region of interest" description="Disordered" evidence="11">
    <location>
        <begin position="1"/>
        <end position="30"/>
    </location>
</feature>
<evidence type="ECO:0000256" key="11">
    <source>
        <dbReference type="SAM" id="MobiDB-lite"/>
    </source>
</evidence>
<evidence type="ECO:0000256" key="4">
    <source>
        <dbReference type="ARBA" id="ARBA00022679"/>
    </source>
</evidence>
<dbReference type="Pfam" id="PF01896">
    <property type="entry name" value="DNA_primase_S"/>
    <property type="match status" value="1"/>
</dbReference>
<protein>
    <recommendedName>
        <fullName evidence="10">DNA primase</fullName>
        <ecNumber evidence="10">2.7.7.-</ecNumber>
    </recommendedName>
</protein>
<dbReference type="AlphaFoldDB" id="A0A250WXS1"/>
<keyword evidence="4 10" id="KW-0808">Transferase</keyword>
<keyword evidence="3 10" id="KW-0639">Primosome</keyword>
<evidence type="ECO:0000256" key="1">
    <source>
        <dbReference type="ARBA" id="ARBA00009762"/>
    </source>
</evidence>
<dbReference type="CDD" id="cd04860">
    <property type="entry name" value="AE_Prim_S"/>
    <property type="match status" value="1"/>
</dbReference>
<dbReference type="InterPro" id="IPR014052">
    <property type="entry name" value="DNA_primase_ssu_euk/arc"/>
</dbReference>
<dbReference type="STRING" id="1157962.A0A250WXS1"/>
<evidence type="ECO:0000256" key="2">
    <source>
        <dbReference type="ARBA" id="ARBA00022478"/>
    </source>
</evidence>
<sequence>MTSGSPDIKRQKIEDDDNMKVEPAESSESKQTVQELMRMYYGKLFPHQAMYRWLAYGNDSKHPQADAGFFQKREFCFTLDGDIFVRYQSFKDGNDLKEALKARCPSKIDIGPVYSCNPQDRLKFGASFVPVERELVFDIDLTDYDEVRTCGKGGHICTSCWPLMAVAVQIIDRGLRADFGFQNILWVYSGRRGIHCWVCDPSARKLTDEQRSCVANYFAVYKGHENDKAKLALGAGGAALHPAVQEAVDMLMPNWEANILPKQRLLEDESMCQSVLKYVPDQELAKSVLEQWNAPLPTSLAKKMSGLDINVQRWRMLQNAVALKISEVKKQSALHKQLSRCLIEIVLAFSYPRLDMEVSKKMNHLLKAPFCVHPKTGKVCVPIDPQHAFDFDPEGVPTVHTLLKELEQIQDAVGDQSELWKKTAMAEFVKLFQEAFLDSCAAAGRSEVLTRSRTYASKPDFSF</sequence>
<dbReference type="GO" id="GO:0006269">
    <property type="term" value="P:DNA replication, synthesis of primer"/>
    <property type="evidence" value="ECO:0007669"/>
    <property type="project" value="UniProtKB-KW"/>
</dbReference>
<organism evidence="12 13">
    <name type="scientific">Chlamydomonas eustigma</name>
    <dbReference type="NCBI Taxonomy" id="1157962"/>
    <lineage>
        <taxon>Eukaryota</taxon>
        <taxon>Viridiplantae</taxon>
        <taxon>Chlorophyta</taxon>
        <taxon>core chlorophytes</taxon>
        <taxon>Chlorophyceae</taxon>
        <taxon>CS clade</taxon>
        <taxon>Chlamydomonadales</taxon>
        <taxon>Chlamydomonadaceae</taxon>
        <taxon>Chlamydomonas</taxon>
    </lineage>
</organism>
<dbReference type="SUPFAM" id="SSF56747">
    <property type="entry name" value="Prim-pol domain"/>
    <property type="match status" value="1"/>
</dbReference>
<accession>A0A250WXS1</accession>
<dbReference type="Gene3D" id="3.90.920.10">
    <property type="entry name" value="DNA primase, PRIM domain"/>
    <property type="match status" value="1"/>
</dbReference>
<evidence type="ECO:0000256" key="10">
    <source>
        <dbReference type="RuleBase" id="RU003514"/>
    </source>
</evidence>
<dbReference type="GO" id="GO:0005658">
    <property type="term" value="C:alpha DNA polymerase:primase complex"/>
    <property type="evidence" value="ECO:0007669"/>
    <property type="project" value="UniProtKB-ARBA"/>
</dbReference>
<keyword evidence="8" id="KW-0862">Zinc</keyword>
<dbReference type="EC" id="2.7.7.-" evidence="10"/>
<keyword evidence="6 10" id="KW-0235">DNA replication</keyword>
<keyword evidence="7" id="KW-0479">Metal-binding</keyword>
<evidence type="ECO:0000256" key="5">
    <source>
        <dbReference type="ARBA" id="ARBA00022695"/>
    </source>
</evidence>
<dbReference type="OrthoDB" id="19606at2759"/>
<evidence type="ECO:0000313" key="13">
    <source>
        <dbReference type="Proteomes" id="UP000232323"/>
    </source>
</evidence>
<keyword evidence="5" id="KW-0548">Nucleotidyltransferase</keyword>
<dbReference type="GO" id="GO:0046872">
    <property type="term" value="F:metal ion binding"/>
    <property type="evidence" value="ECO:0007669"/>
    <property type="project" value="UniProtKB-KW"/>
</dbReference>
<evidence type="ECO:0000256" key="3">
    <source>
        <dbReference type="ARBA" id="ARBA00022515"/>
    </source>
</evidence>
<comment type="similarity">
    <text evidence="1 10">Belongs to the eukaryotic-type primase small subunit family.</text>
</comment>
<gene>
    <name evidence="12" type="ORF">CEUSTIGMA_g3078.t1</name>
</gene>
<keyword evidence="9" id="KW-0804">Transcription</keyword>
<dbReference type="EMBL" id="BEGY01000013">
    <property type="protein sequence ID" value="GAX75634.1"/>
    <property type="molecule type" value="Genomic_DNA"/>
</dbReference>
<evidence type="ECO:0000256" key="8">
    <source>
        <dbReference type="ARBA" id="ARBA00022833"/>
    </source>
</evidence>
<dbReference type="InterPro" id="IPR002755">
    <property type="entry name" value="DNA_primase_S"/>
</dbReference>
<dbReference type="Proteomes" id="UP000232323">
    <property type="component" value="Unassembled WGS sequence"/>
</dbReference>
<feature type="compositionally biased region" description="Basic and acidic residues" evidence="11">
    <location>
        <begin position="7"/>
        <end position="23"/>
    </location>
</feature>
<proteinExistence type="inferred from homology"/>
<evidence type="ECO:0000313" key="12">
    <source>
        <dbReference type="EMBL" id="GAX75634.1"/>
    </source>
</evidence>
<evidence type="ECO:0000256" key="7">
    <source>
        <dbReference type="ARBA" id="ARBA00022723"/>
    </source>
</evidence>
<evidence type="ECO:0000256" key="9">
    <source>
        <dbReference type="ARBA" id="ARBA00023163"/>
    </source>
</evidence>
<dbReference type="GO" id="GO:0003899">
    <property type="term" value="F:DNA-directed RNA polymerase activity"/>
    <property type="evidence" value="ECO:0007669"/>
    <property type="project" value="InterPro"/>
</dbReference>
<keyword evidence="2 10" id="KW-0240">DNA-directed RNA polymerase</keyword>
<evidence type="ECO:0000256" key="6">
    <source>
        <dbReference type="ARBA" id="ARBA00022705"/>
    </source>
</evidence>
<dbReference type="NCBIfam" id="TIGR00335">
    <property type="entry name" value="primase_sml"/>
    <property type="match status" value="1"/>
</dbReference>
<comment type="caution">
    <text evidence="12">The sequence shown here is derived from an EMBL/GenBank/DDBJ whole genome shotgun (WGS) entry which is preliminary data.</text>
</comment>
<name>A0A250WXS1_9CHLO</name>